<evidence type="ECO:0000313" key="13">
    <source>
        <dbReference type="Proteomes" id="UP001062165"/>
    </source>
</evidence>
<feature type="domain" description="Tyr recombinase" evidence="10">
    <location>
        <begin position="104"/>
        <end position="285"/>
    </location>
</feature>
<keyword evidence="4 9" id="KW-0159">Chromosome partition</keyword>
<dbReference type="InterPro" id="IPR011010">
    <property type="entry name" value="DNA_brk_join_enz"/>
</dbReference>
<keyword evidence="13" id="KW-1185">Reference proteome</keyword>
<name>A0ABY6D3S5_9BACT</name>
<comment type="function">
    <text evidence="9">Site-specific tyrosine recombinase, which acts by catalyzing the cutting and rejoining of the recombining DNA molecules. The XerC-XerD complex is essential to convert dimers of the bacterial chromosome into monomers to permit their segregation at cell division. It also contributes to the segregational stability of plasmids.</text>
</comment>
<feature type="domain" description="Core-binding (CB)" evidence="11">
    <location>
        <begin position="1"/>
        <end position="83"/>
    </location>
</feature>
<feature type="active site" description="O-(3'-phospho-DNA)-tyrosine intermediate" evidence="9">
    <location>
        <position position="272"/>
    </location>
</feature>
<dbReference type="HAMAP" id="MF_01808">
    <property type="entry name" value="Recomb_XerC_XerD"/>
    <property type="match status" value="1"/>
</dbReference>
<evidence type="ECO:0000256" key="7">
    <source>
        <dbReference type="ARBA" id="ARBA00023172"/>
    </source>
</evidence>
<evidence type="ECO:0000256" key="8">
    <source>
        <dbReference type="ARBA" id="ARBA00023306"/>
    </source>
</evidence>
<keyword evidence="2 9" id="KW-0963">Cytoplasm</keyword>
<evidence type="ECO:0000256" key="1">
    <source>
        <dbReference type="ARBA" id="ARBA00004496"/>
    </source>
</evidence>
<dbReference type="Gene3D" id="1.10.443.10">
    <property type="entry name" value="Intergrase catalytic core"/>
    <property type="match status" value="1"/>
</dbReference>
<evidence type="ECO:0000256" key="6">
    <source>
        <dbReference type="ARBA" id="ARBA00023125"/>
    </source>
</evidence>
<dbReference type="SUPFAM" id="SSF56349">
    <property type="entry name" value="DNA breaking-rejoining enzymes"/>
    <property type="match status" value="1"/>
</dbReference>
<dbReference type="RefSeq" id="WP_263052536.1">
    <property type="nucleotide sequence ID" value="NZ_CP106735.1"/>
</dbReference>
<dbReference type="InterPro" id="IPR002104">
    <property type="entry name" value="Integrase_catalytic"/>
</dbReference>
<dbReference type="Pfam" id="PF02899">
    <property type="entry name" value="Phage_int_SAM_1"/>
    <property type="match status" value="1"/>
</dbReference>
<organism evidence="12 13">
    <name type="scientific">Reichenbachiella carrageenanivorans</name>
    <dbReference type="NCBI Taxonomy" id="2979869"/>
    <lineage>
        <taxon>Bacteria</taxon>
        <taxon>Pseudomonadati</taxon>
        <taxon>Bacteroidota</taxon>
        <taxon>Cytophagia</taxon>
        <taxon>Cytophagales</taxon>
        <taxon>Reichenbachiellaceae</taxon>
        <taxon>Reichenbachiella</taxon>
    </lineage>
</organism>
<evidence type="ECO:0000256" key="5">
    <source>
        <dbReference type="ARBA" id="ARBA00022908"/>
    </source>
</evidence>
<evidence type="ECO:0000313" key="12">
    <source>
        <dbReference type="EMBL" id="UXX80807.1"/>
    </source>
</evidence>
<dbReference type="PANTHER" id="PTHR30349">
    <property type="entry name" value="PHAGE INTEGRASE-RELATED"/>
    <property type="match status" value="1"/>
</dbReference>
<comment type="similarity">
    <text evidence="9">Belongs to the 'phage' integrase family. XerC subfamily.</text>
</comment>
<evidence type="ECO:0000256" key="9">
    <source>
        <dbReference type="HAMAP-Rule" id="MF_01808"/>
    </source>
</evidence>
<dbReference type="Gene3D" id="1.10.150.130">
    <property type="match status" value="1"/>
</dbReference>
<dbReference type="InterPro" id="IPR004107">
    <property type="entry name" value="Integrase_SAM-like_N"/>
</dbReference>
<evidence type="ECO:0000259" key="10">
    <source>
        <dbReference type="PROSITE" id="PS51898"/>
    </source>
</evidence>
<dbReference type="EMBL" id="CP106735">
    <property type="protein sequence ID" value="UXX80807.1"/>
    <property type="molecule type" value="Genomic_DNA"/>
</dbReference>
<dbReference type="PROSITE" id="PS51900">
    <property type="entry name" value="CB"/>
    <property type="match status" value="1"/>
</dbReference>
<comment type="subcellular location">
    <subcellularLocation>
        <location evidence="1 9">Cytoplasm</location>
    </subcellularLocation>
</comment>
<comment type="subunit">
    <text evidence="9">Forms a cyclic heterotetrameric complex composed of two molecules of XerC and two molecules of XerD.</text>
</comment>
<dbReference type="InterPro" id="IPR044068">
    <property type="entry name" value="CB"/>
</dbReference>
<dbReference type="InterPro" id="IPR023009">
    <property type="entry name" value="Tyrosine_recombinase_XerC/XerD"/>
</dbReference>
<dbReference type="InterPro" id="IPR013762">
    <property type="entry name" value="Integrase-like_cat_sf"/>
</dbReference>
<evidence type="ECO:0000256" key="2">
    <source>
        <dbReference type="ARBA" id="ARBA00022490"/>
    </source>
</evidence>
<sequence length="291" mass="33706">MIKPFLKYLLQEKRYSTHTVSAYETDLLQFQDYLECIDNEWALEEANHKMLRAWVVSLIEADINPRSVNRKIASLRSFYKFLLKREVIAQNPATKIRPLKTAKSLPEFVLKDEMDTLLDRIEFPDGFEGSRDKLIIELLYGTGMRLSELIHLKTSDVDYFNQSIKVLGKRNKERIIPLTLDNIRLIEAYVELKEPVGVSEDWLLTTDKGKKCYPMMVYRIVQKYLGYISKVYKKSPHVLRHTYATHLLNNGADLNAVKDLLGHSSLAATQVYTHNSLDKLKSVFDQAHPKA</sequence>
<dbReference type="Pfam" id="PF00589">
    <property type="entry name" value="Phage_integrase"/>
    <property type="match status" value="1"/>
</dbReference>
<keyword evidence="7 9" id="KW-0233">DNA recombination</keyword>
<feature type="active site" evidence="9">
    <location>
        <position position="145"/>
    </location>
</feature>
<feature type="active site" evidence="9">
    <location>
        <position position="240"/>
    </location>
</feature>
<evidence type="ECO:0000259" key="11">
    <source>
        <dbReference type="PROSITE" id="PS51900"/>
    </source>
</evidence>
<gene>
    <name evidence="9" type="primary">xerC</name>
    <name evidence="12" type="ORF">N7E81_06800</name>
</gene>
<keyword evidence="3 9" id="KW-0132">Cell division</keyword>
<dbReference type="InterPro" id="IPR050090">
    <property type="entry name" value="Tyrosine_recombinase_XerCD"/>
</dbReference>
<feature type="active site" evidence="9">
    <location>
        <position position="263"/>
    </location>
</feature>
<accession>A0ABY6D3S5</accession>
<feature type="active site" evidence="9">
    <location>
        <position position="169"/>
    </location>
</feature>
<proteinExistence type="inferred from homology"/>
<evidence type="ECO:0000256" key="4">
    <source>
        <dbReference type="ARBA" id="ARBA00022829"/>
    </source>
</evidence>
<feature type="active site" evidence="9">
    <location>
        <position position="237"/>
    </location>
</feature>
<protein>
    <recommendedName>
        <fullName evidence="9">Tyrosine recombinase XerC</fullName>
    </recommendedName>
</protein>
<dbReference type="Proteomes" id="UP001062165">
    <property type="component" value="Chromosome"/>
</dbReference>
<evidence type="ECO:0000256" key="3">
    <source>
        <dbReference type="ARBA" id="ARBA00022618"/>
    </source>
</evidence>
<reference evidence="12" key="1">
    <citation type="submission" date="2022-10" db="EMBL/GenBank/DDBJ databases">
        <title>Comparative genomics and taxonomic characterization of three novel marine species of genus Reichenbachiella exhibiting antioxidant and polysaccharide degradation activities.</title>
        <authorList>
            <person name="Muhammad N."/>
            <person name="Lee Y.-J."/>
            <person name="Ko J."/>
            <person name="Kim S.-G."/>
        </authorList>
    </citation>
    <scope>NUCLEOTIDE SEQUENCE</scope>
    <source>
        <strain evidence="12">Wsw4-B4</strain>
    </source>
</reference>
<keyword evidence="8 9" id="KW-0131">Cell cycle</keyword>
<dbReference type="PANTHER" id="PTHR30349:SF77">
    <property type="entry name" value="TYROSINE RECOMBINASE XERC"/>
    <property type="match status" value="1"/>
</dbReference>
<keyword evidence="6 9" id="KW-0238">DNA-binding</keyword>
<dbReference type="InterPro" id="IPR010998">
    <property type="entry name" value="Integrase_recombinase_N"/>
</dbReference>
<keyword evidence="5 9" id="KW-0229">DNA integration</keyword>
<dbReference type="PROSITE" id="PS51898">
    <property type="entry name" value="TYR_RECOMBINASE"/>
    <property type="match status" value="1"/>
</dbReference>